<evidence type="ECO:0000313" key="1">
    <source>
        <dbReference type="EMBL" id="KIP64744.1"/>
    </source>
</evidence>
<keyword evidence="2" id="KW-1185">Reference proteome</keyword>
<proteinExistence type="predicted"/>
<dbReference type="AlphaFoldDB" id="A0A0D0IWT4"/>
<protein>
    <submittedName>
        <fullName evidence="1">Uncharacterized protein</fullName>
    </submittedName>
</protein>
<accession>A0A0D0IWT4</accession>
<reference evidence="1 2" key="1">
    <citation type="submission" date="2015-01" db="EMBL/GenBank/DDBJ databases">
        <title>Comparative genomics of non-oral Prevotella species.</title>
        <authorList>
            <person name="Accetto T."/>
            <person name="Nograsek B."/>
            <person name="Avgustin G."/>
        </authorList>
    </citation>
    <scope>NUCLEOTIDE SEQUENCE [LARGE SCALE GENOMIC DNA]</scope>
    <source>
        <strain evidence="1 2">P5-119</strain>
    </source>
</reference>
<evidence type="ECO:0000313" key="2">
    <source>
        <dbReference type="Proteomes" id="UP000032046"/>
    </source>
</evidence>
<organism evidence="1 2">
    <name type="scientific">Prevotella pectinovora</name>
    <dbReference type="NCBI Taxonomy" id="1602169"/>
    <lineage>
        <taxon>Bacteria</taxon>
        <taxon>Pseudomonadati</taxon>
        <taxon>Bacteroidota</taxon>
        <taxon>Bacteroidia</taxon>
        <taxon>Bacteroidales</taxon>
        <taxon>Prevotellaceae</taxon>
        <taxon>Prevotella</taxon>
    </lineage>
</organism>
<sequence>MAFSAFGQQKVKTFPTLERTKAKSPAKVEAPSYAPSGIDDKALGTKIYATQIEDESKMRSWLYFNTSYPGKLNRIREFENAIGEQLYGLFLGCWGGDKYYGFYGAAGLNPNMPNFEWRGFQDFVSLDVETGETTSIKNLREGEKPYTVIWYNQPGDQAFPVIQDMSYNPSEDKVYAMAKYQKDENTDAVSILYTIDKETGELSEVTRFQDQILDFCFDYEGNMYAVAIYWTNAEDGGFQWSGTLLNKYDAQFEKVDGKPMRIKDMDKKDVLVNGYGSLSFDYTTGDLYLASCIGSTDGSSNYDRFVKLNPETGKYVDYPQSFFPGNMIVGMYIPYFVADNRDAAGRVTDLTATPNPQGATDITLAWKNPTTTWAGDELKELANVQIYRKNASYTKGVTSSEELFANSKLIATVAATAENIGKEMTWKDTEPETGINTYYIVPCRVDGEKGVPDSIRAVAGNDIPGVVTNFTAALDGENVKLTWDAPVDGKNNGYVDPASLKYDIVRNPGEKTVASDLAATTFTDEEVASLVRGKYAYTIVAKTPAGVSDAVVSNDVEAGIPPLPPVKFGTETEDEAGQWTAFENPMTGDGNVWNYADWNHTYQLTVYAGVGEDWTASPAFRMEKGRTYLFTSKFNNGWPEVGHTIGRYVGTTPTLEGMTEKIGEETEYSASGYVNPIVTYEDKFTAPEDGTYYFGFRISDNTDYDTFNFYGVEIEPLFANDIKALDLEIFGGDAVSGNYNKCKANVKNNGSEIVEAGSYKVEVLQNIDGVETVVGSTEETPVVRAESTADVTVEFIPQGEGDYNFSFRVVYSKDEFNGNNTSEAKKVNVIPFGDATPWSMVVTGEDEWDATYTPTCCSGGVSGSQSIYLKSDFAEKPSDSNIIERIGYEYDSNGFNDALPIGTFTVWMANSDLTEFTDASQWLDESTMTQVFNGPVTLYPGNDNMLSLQLDTPFEYDPTKSLVVCAQQEGSVDPQFPALWRVFNWGGARNRSLRFWAPKSKRTFCEASAAALFVGFKQNLTGIQDVNNGAAGNVYYNAETGKLVLGGAQADVFDLSGKLVRSYNGVSQVAPSLPAGMYVVKARTANGTQSVKVTVK</sequence>
<dbReference type="STRING" id="1602171.ST44_01145"/>
<comment type="caution">
    <text evidence="1">The sequence shown here is derived from an EMBL/GenBank/DDBJ whole genome shotgun (WGS) entry which is preliminary data.</text>
</comment>
<dbReference type="NCBIfam" id="TIGR04183">
    <property type="entry name" value="Por_Secre_tail"/>
    <property type="match status" value="1"/>
</dbReference>
<gene>
    <name evidence="1" type="ORF">ST44_01145</name>
</gene>
<dbReference type="Proteomes" id="UP000032046">
    <property type="component" value="Unassembled WGS sequence"/>
</dbReference>
<name>A0A0D0IWT4_9BACT</name>
<dbReference type="EMBL" id="JXQK01000016">
    <property type="protein sequence ID" value="KIP64744.1"/>
    <property type="molecule type" value="Genomic_DNA"/>
</dbReference>
<dbReference type="InterPro" id="IPR026444">
    <property type="entry name" value="Secre_tail"/>
</dbReference>